<dbReference type="Pfam" id="PF04260">
    <property type="entry name" value="DUF436"/>
    <property type="match status" value="1"/>
</dbReference>
<gene>
    <name evidence="2" type="ORF">SAMN04488502_102281</name>
</gene>
<dbReference type="HAMAP" id="MF_00800">
    <property type="entry name" value="UPF0340"/>
    <property type="match status" value="1"/>
</dbReference>
<dbReference type="NCBIfam" id="TIGR01440">
    <property type="entry name" value="TIGR01440 family protein"/>
    <property type="match status" value="1"/>
</dbReference>
<dbReference type="Gene3D" id="3.40.50.10360">
    <property type="entry name" value="Hypothetical protein TT1679"/>
    <property type="match status" value="1"/>
</dbReference>
<dbReference type="AlphaFoldDB" id="A0A1G9QUE0"/>
<dbReference type="SUPFAM" id="SSF110710">
    <property type="entry name" value="TTHA0583/YokD-like"/>
    <property type="match status" value="1"/>
</dbReference>
<keyword evidence="3" id="KW-1185">Reference proteome</keyword>
<accession>A0A1G9QUE0</accession>
<dbReference type="InterPro" id="IPR006340">
    <property type="entry name" value="DUF436"/>
</dbReference>
<name>A0A1G9QUE0_9FIRM</name>
<proteinExistence type="inferred from homology"/>
<dbReference type="Proteomes" id="UP000214880">
    <property type="component" value="Unassembled WGS sequence"/>
</dbReference>
<protein>
    <recommendedName>
        <fullName evidence="1">UPF0340 protein SAMN04488502_102281</fullName>
    </recommendedName>
</protein>
<dbReference type="PIRSF" id="PIRSF007510">
    <property type="entry name" value="UCP007510"/>
    <property type="match status" value="1"/>
</dbReference>
<evidence type="ECO:0000313" key="3">
    <source>
        <dbReference type="Proteomes" id="UP000214880"/>
    </source>
</evidence>
<evidence type="ECO:0000256" key="1">
    <source>
        <dbReference type="HAMAP-Rule" id="MF_00800"/>
    </source>
</evidence>
<reference evidence="2 3" key="1">
    <citation type="submission" date="2016-10" db="EMBL/GenBank/DDBJ databases">
        <authorList>
            <person name="de Groot N.N."/>
        </authorList>
    </citation>
    <scope>NUCLEOTIDE SEQUENCE [LARGE SCALE GENOMIC DNA]</scope>
    <source>
        <strain evidence="2 3">DSM 1736</strain>
    </source>
</reference>
<evidence type="ECO:0000313" key="2">
    <source>
        <dbReference type="EMBL" id="SDM13865.1"/>
    </source>
</evidence>
<organism evidence="2 3">
    <name type="scientific">Dendrosporobacter quercicolus</name>
    <dbReference type="NCBI Taxonomy" id="146817"/>
    <lineage>
        <taxon>Bacteria</taxon>
        <taxon>Bacillati</taxon>
        <taxon>Bacillota</taxon>
        <taxon>Negativicutes</taxon>
        <taxon>Selenomonadales</taxon>
        <taxon>Sporomusaceae</taxon>
        <taxon>Dendrosporobacter</taxon>
    </lineage>
</organism>
<dbReference type="EMBL" id="FNHB01000002">
    <property type="protein sequence ID" value="SDM13865.1"/>
    <property type="molecule type" value="Genomic_DNA"/>
</dbReference>
<comment type="similarity">
    <text evidence="1">Belongs to the UPF0340 family.</text>
</comment>
<dbReference type="InterPro" id="IPR028345">
    <property type="entry name" value="Antibiotic_NAT-like"/>
</dbReference>
<dbReference type="STRING" id="146817.SAMN04488502_102281"/>
<sequence length="188" mass="19870">MGETSDIGRQVREAAGELIQKSGLTAGQILVVGCSTSEVLGAQIGTGGSPETARIIFEQLDRVCRQYHIFLAVQCCEHLNRALVVERQAMEKYALEQVAVVPVPTAGGALAARAMRAFSDSVVVESIEAHAGLDIGSTLIGMHLKRVAVPVRLACKTIGQAGVTAARTRPRLIGGGRAVYELPPEALR</sequence>